<protein>
    <submittedName>
        <fullName evidence="1">Uncharacterized protein</fullName>
    </submittedName>
</protein>
<dbReference type="Gramene" id="OPUNC01G30450.1">
    <property type="protein sequence ID" value="OPUNC01G30450.1"/>
    <property type="gene ID" value="OPUNC01G30450"/>
</dbReference>
<reference evidence="1" key="1">
    <citation type="submission" date="2015-04" db="UniProtKB">
        <authorList>
            <consortium name="EnsemblPlants"/>
        </authorList>
    </citation>
    <scope>IDENTIFICATION</scope>
</reference>
<dbReference type="HOGENOM" id="CLU_2430822_0_0_1"/>
<proteinExistence type="predicted"/>
<evidence type="ECO:0000313" key="1">
    <source>
        <dbReference type="EnsemblPlants" id="OPUNC01G30450.1"/>
    </source>
</evidence>
<reference evidence="1" key="2">
    <citation type="submission" date="2018-05" db="EMBL/GenBank/DDBJ databases">
        <title>OpunRS2 (Oryza punctata Reference Sequence Version 2).</title>
        <authorList>
            <person name="Zhang J."/>
            <person name="Kudrna D."/>
            <person name="Lee S."/>
            <person name="Talag J."/>
            <person name="Welchert J."/>
            <person name="Wing R.A."/>
        </authorList>
    </citation>
    <scope>NUCLEOTIDE SEQUENCE [LARGE SCALE GENOMIC DNA]</scope>
</reference>
<dbReference type="Proteomes" id="UP000026962">
    <property type="component" value="Chromosome 1"/>
</dbReference>
<accession>A0A0E0JNV8</accession>
<sequence length="91" mass="8905">MTAATAHAPGATVPAALAIAGAGAGARLPSSTASSSSTLTAAVAATSVTSTAKMRAKALVDAAMEMVKTRICDTRERKSSELQEAEAAVTG</sequence>
<name>A0A0E0JNV8_ORYPU</name>
<organism evidence="1">
    <name type="scientific">Oryza punctata</name>
    <name type="common">Red rice</name>
    <dbReference type="NCBI Taxonomy" id="4537"/>
    <lineage>
        <taxon>Eukaryota</taxon>
        <taxon>Viridiplantae</taxon>
        <taxon>Streptophyta</taxon>
        <taxon>Embryophyta</taxon>
        <taxon>Tracheophyta</taxon>
        <taxon>Spermatophyta</taxon>
        <taxon>Magnoliopsida</taxon>
        <taxon>Liliopsida</taxon>
        <taxon>Poales</taxon>
        <taxon>Poaceae</taxon>
        <taxon>BOP clade</taxon>
        <taxon>Oryzoideae</taxon>
        <taxon>Oryzeae</taxon>
        <taxon>Oryzinae</taxon>
        <taxon>Oryza</taxon>
    </lineage>
</organism>
<dbReference type="AlphaFoldDB" id="A0A0E0JNV8"/>
<evidence type="ECO:0000313" key="2">
    <source>
        <dbReference type="Proteomes" id="UP000026962"/>
    </source>
</evidence>
<dbReference type="EnsemblPlants" id="OPUNC01G30450.1">
    <property type="protein sequence ID" value="OPUNC01G30450.1"/>
    <property type="gene ID" value="OPUNC01G30450"/>
</dbReference>
<keyword evidence="2" id="KW-1185">Reference proteome</keyword>